<dbReference type="OrthoDB" id="7870871at2"/>
<dbReference type="RefSeq" id="WP_113942453.1">
    <property type="nucleotide sequence ID" value="NZ_JBHEEG010000003.1"/>
</dbReference>
<reference evidence="2 3" key="1">
    <citation type="submission" date="2018-06" db="EMBL/GenBank/DDBJ databases">
        <title>Genomic Encyclopedia of Type Strains, Phase IV (KMG-IV): sequencing the most valuable type-strain genomes for metagenomic binning, comparative biology and taxonomic classification.</title>
        <authorList>
            <person name="Goeker M."/>
        </authorList>
    </citation>
    <scope>NUCLEOTIDE SEQUENCE [LARGE SCALE GENOMIC DNA]</scope>
    <source>
        <strain evidence="2 3">DSM 25619</strain>
    </source>
</reference>
<sequence length="158" mass="17426">MKNRSGRAIAVARENKSKLILRSAIISALTGLALVWGMSPSPAQDMQRYSMEKTDSGIIRLDRQTGEFALCKEQAGKVECAETKPAQLSNDERTLLLEKQVADLTARIAQLEKTGVANSTLPSEEEFEKGLGYMERFMRSFMGVAKSLDEPATTPNRT</sequence>
<proteinExistence type="predicted"/>
<keyword evidence="1" id="KW-1133">Transmembrane helix</keyword>
<keyword evidence="3" id="KW-1185">Reference proteome</keyword>
<gene>
    <name evidence="2" type="ORF">DFR47_10177</name>
</gene>
<evidence type="ECO:0000313" key="2">
    <source>
        <dbReference type="EMBL" id="RBO98481.1"/>
    </source>
</evidence>
<dbReference type="EMBL" id="QNRH01000001">
    <property type="protein sequence ID" value="RBO98481.1"/>
    <property type="molecule type" value="Genomic_DNA"/>
</dbReference>
<dbReference type="Proteomes" id="UP000252893">
    <property type="component" value="Unassembled WGS sequence"/>
</dbReference>
<feature type="transmembrane region" description="Helical" evidence="1">
    <location>
        <begin position="20"/>
        <end position="38"/>
    </location>
</feature>
<keyword evidence="1" id="KW-0472">Membrane</keyword>
<keyword evidence="1" id="KW-0812">Transmembrane</keyword>
<evidence type="ECO:0000313" key="3">
    <source>
        <dbReference type="Proteomes" id="UP000252893"/>
    </source>
</evidence>
<name>A0A366E7Y2_9HYPH</name>
<comment type="caution">
    <text evidence="2">The sequence shown here is derived from an EMBL/GenBank/DDBJ whole genome shotgun (WGS) entry which is preliminary data.</text>
</comment>
<protein>
    <submittedName>
        <fullName evidence="2">Uncharacterized protein</fullName>
    </submittedName>
</protein>
<accession>A0A366E7Y2</accession>
<dbReference type="AlphaFoldDB" id="A0A366E7Y2"/>
<evidence type="ECO:0000256" key="1">
    <source>
        <dbReference type="SAM" id="Phobius"/>
    </source>
</evidence>
<organism evidence="2 3">
    <name type="scientific">Pseudochrobactrum asaccharolyticum</name>
    <dbReference type="NCBI Taxonomy" id="354351"/>
    <lineage>
        <taxon>Bacteria</taxon>
        <taxon>Pseudomonadati</taxon>
        <taxon>Pseudomonadota</taxon>
        <taxon>Alphaproteobacteria</taxon>
        <taxon>Hyphomicrobiales</taxon>
        <taxon>Brucellaceae</taxon>
        <taxon>Pseudochrobactrum</taxon>
    </lineage>
</organism>